<keyword evidence="1" id="KW-0732">Signal</keyword>
<dbReference type="EMBL" id="QQYZ01000040">
    <property type="protein sequence ID" value="RSY76355.1"/>
    <property type="molecule type" value="Genomic_DNA"/>
</dbReference>
<feature type="chain" id="PRO_5019395187" evidence="1">
    <location>
        <begin position="26"/>
        <end position="120"/>
    </location>
</feature>
<name>A0A430FXD7_9SPHN</name>
<protein>
    <submittedName>
        <fullName evidence="2">Uncharacterized protein</fullName>
    </submittedName>
</protein>
<accession>A0A430FXD7</accession>
<feature type="signal peptide" evidence="1">
    <location>
        <begin position="1"/>
        <end position="25"/>
    </location>
</feature>
<comment type="caution">
    <text evidence="2">The sequence shown here is derived from an EMBL/GenBank/DDBJ whole genome shotgun (WGS) entry which is preliminary data.</text>
</comment>
<evidence type="ECO:0000313" key="2">
    <source>
        <dbReference type="EMBL" id="RSY76355.1"/>
    </source>
</evidence>
<proteinExistence type="predicted"/>
<organism evidence="2 3">
    <name type="scientific">Sphingomonas koreensis</name>
    <dbReference type="NCBI Taxonomy" id="93064"/>
    <lineage>
        <taxon>Bacteria</taxon>
        <taxon>Pseudomonadati</taxon>
        <taxon>Pseudomonadota</taxon>
        <taxon>Alphaproteobacteria</taxon>
        <taxon>Sphingomonadales</taxon>
        <taxon>Sphingomonadaceae</taxon>
        <taxon>Sphingomonas</taxon>
    </lineage>
</organism>
<sequence length="120" mass="12466">MKRLFASLLLVGALLGLFGAQLAYAHGVPVITGAPQAVAMDADCMAMMAKQQPAPKGTPCKGLTLDCIGAMGCVVPIVLGNAVPTPASPWFHDQTAFWTTVSVLHGHEYAPEPEPPTLLG</sequence>
<evidence type="ECO:0000313" key="3">
    <source>
        <dbReference type="Proteomes" id="UP000287746"/>
    </source>
</evidence>
<dbReference type="Proteomes" id="UP000287746">
    <property type="component" value="Unassembled WGS sequence"/>
</dbReference>
<gene>
    <name evidence="2" type="ORF">DAH66_21750</name>
</gene>
<reference evidence="2 3" key="1">
    <citation type="submission" date="2018-07" db="EMBL/GenBank/DDBJ databases">
        <title>Genomic and Epidemiologic Investigation of an Indolent Hospital Outbreak.</title>
        <authorList>
            <person name="Johnson R.C."/>
            <person name="Deming C."/>
            <person name="Conlan S."/>
            <person name="Zellmer C.J."/>
            <person name="Michelin A.V."/>
            <person name="Lee-Lin S."/>
            <person name="Thomas P.J."/>
            <person name="Park M."/>
            <person name="Weingarten R.A."/>
            <person name="Less J."/>
            <person name="Dekker J.P."/>
            <person name="Frank K.M."/>
            <person name="Musser K.A."/>
            <person name="Mcquiston J.R."/>
            <person name="Henderson D.K."/>
            <person name="Lau A.F."/>
            <person name="Palmore T.N."/>
            <person name="Segre J.A."/>
        </authorList>
    </citation>
    <scope>NUCLEOTIDE SEQUENCE [LARGE SCALE GENOMIC DNA]</scope>
    <source>
        <strain evidence="2 3">SK-CDC1_0717</strain>
    </source>
</reference>
<evidence type="ECO:0000256" key="1">
    <source>
        <dbReference type="SAM" id="SignalP"/>
    </source>
</evidence>
<dbReference type="RefSeq" id="WP_126006269.1">
    <property type="nucleotide sequence ID" value="NZ_QQYZ01000040.1"/>
</dbReference>
<dbReference type="AlphaFoldDB" id="A0A430FXD7"/>